<feature type="domain" description="CBS" evidence="4">
    <location>
        <begin position="271"/>
        <end position="330"/>
    </location>
</feature>
<dbReference type="InterPro" id="IPR029787">
    <property type="entry name" value="Nucleotide_cyclase"/>
</dbReference>
<dbReference type="EMBL" id="JQGJ01000035">
    <property type="protein sequence ID" value="KHK61371.1"/>
    <property type="molecule type" value="Genomic_DNA"/>
</dbReference>
<dbReference type="Pfam" id="PF00990">
    <property type="entry name" value="GGDEF"/>
    <property type="match status" value="1"/>
</dbReference>
<evidence type="ECO:0000313" key="5">
    <source>
        <dbReference type="EMBL" id="KHK61371.1"/>
    </source>
</evidence>
<dbReference type="SMART" id="SM00267">
    <property type="entry name" value="GGDEF"/>
    <property type="match status" value="1"/>
</dbReference>
<dbReference type="Pfam" id="PF00571">
    <property type="entry name" value="CBS"/>
    <property type="match status" value="1"/>
</dbReference>
<dbReference type="Proteomes" id="UP000030949">
    <property type="component" value="Unassembled WGS sequence"/>
</dbReference>
<dbReference type="InterPro" id="IPR050706">
    <property type="entry name" value="Cyclic-di-GMP_PDE-like"/>
</dbReference>
<evidence type="ECO:0000259" key="3">
    <source>
        <dbReference type="PROSITE" id="PS50887"/>
    </source>
</evidence>
<sequence length="595" mass="66094">MTTIEQLSALSSILSQSGLHSLFQPIVCLSERRILGYEALTRGPSNSPLHSPIALLSVARQAGRLSELELACRRSACQRFNEQKLPGKLFLNVSPESLLESAHQTGRTLQLLQDFGIPPSQVVIELTEQTPIDDFQLLQTALHHYRAMGFSIALDDLGAGYSSLRLWSELRPDYVKIDRHFIDGIHQDALKREFVGSILKIAQASRAQVIAEGIELPEELAVLIEMGVDLVQGYLLARPQEHPSQDAKALMPRRDSGVVPLGDEVNDLGALLNEQPAVTHNTPTAAVLEAFRRQANLNSLAVLDDRGQPCGIVHRHSLSDALLKPFATDLFARKPISRLMSDDFLAVELNQSLQQVSRLITSRARQRIEEDFIITLNGSYMGLGRVIDVLKLITELKIQQARYANPLTLLPGNVPIQQCLTRLLQQRQESVICYVDIDSFKPFNDIYGYGRGDEVLLCLAQCLNERIDPSRDFVGHIGGDDFLLVLGPDDWRKRLTQLLNDFQNHCRRFYRPEHLEAGCFTALNRQGVRQEFALLSLSIGVVHLRSEACVGLDASQLAELASQAKHHAKEIVGGSLYLIDGAIEQTPVLELGLSV</sequence>
<dbReference type="PANTHER" id="PTHR33121">
    <property type="entry name" value="CYCLIC DI-GMP PHOSPHODIESTERASE PDEF"/>
    <property type="match status" value="1"/>
</dbReference>
<evidence type="ECO:0000256" key="1">
    <source>
        <dbReference type="PROSITE-ProRule" id="PRU00703"/>
    </source>
</evidence>
<dbReference type="SUPFAM" id="SSF141868">
    <property type="entry name" value="EAL domain-like"/>
    <property type="match status" value="1"/>
</dbReference>
<dbReference type="RefSeq" id="WP_039594534.1">
    <property type="nucleotide sequence ID" value="NZ_JQGJ02000032.1"/>
</dbReference>
<dbReference type="PANTHER" id="PTHR33121:SF76">
    <property type="entry name" value="SIGNALING PROTEIN"/>
    <property type="match status" value="1"/>
</dbReference>
<name>A0A0B1YWI5_9PSED</name>
<protein>
    <submittedName>
        <fullName evidence="5">Diguanylate phosphodiesterase</fullName>
    </submittedName>
</protein>
<evidence type="ECO:0000313" key="6">
    <source>
        <dbReference type="Proteomes" id="UP000030949"/>
    </source>
</evidence>
<dbReference type="PROSITE" id="PS50887">
    <property type="entry name" value="GGDEF"/>
    <property type="match status" value="1"/>
</dbReference>
<feature type="domain" description="GGDEF" evidence="3">
    <location>
        <begin position="428"/>
        <end position="582"/>
    </location>
</feature>
<reference evidence="6" key="1">
    <citation type="submission" date="2015-03" db="EMBL/GenBank/DDBJ databases">
        <title>Pseudomonas frederiksbergensis hydrocarbon degrader.</title>
        <authorList>
            <person name="Brown L.M."/>
            <person name="Ruiz O.N."/>
            <person name="Mueller S."/>
            <person name="Gunasekera T.S."/>
        </authorList>
    </citation>
    <scope>NUCLEOTIDE SEQUENCE [LARGE SCALE GENOMIC DNA]</scope>
    <source>
        <strain evidence="6">SI8</strain>
    </source>
</reference>
<dbReference type="PROSITE" id="PS50883">
    <property type="entry name" value="EAL"/>
    <property type="match status" value="1"/>
</dbReference>
<dbReference type="Gene3D" id="3.10.580.10">
    <property type="entry name" value="CBS-domain"/>
    <property type="match status" value="1"/>
</dbReference>
<dbReference type="InterPro" id="IPR000160">
    <property type="entry name" value="GGDEF_dom"/>
</dbReference>
<feature type="domain" description="EAL" evidence="2">
    <location>
        <begin position="3"/>
        <end position="253"/>
    </location>
</feature>
<dbReference type="PROSITE" id="PS51371">
    <property type="entry name" value="CBS"/>
    <property type="match status" value="1"/>
</dbReference>
<dbReference type="InterPro" id="IPR043128">
    <property type="entry name" value="Rev_trsase/Diguanyl_cyclase"/>
</dbReference>
<dbReference type="GO" id="GO:0071111">
    <property type="term" value="F:cyclic-guanylate-specific phosphodiesterase activity"/>
    <property type="evidence" value="ECO:0007669"/>
    <property type="project" value="InterPro"/>
</dbReference>
<proteinExistence type="predicted"/>
<dbReference type="CDD" id="cd01949">
    <property type="entry name" value="GGDEF"/>
    <property type="match status" value="1"/>
</dbReference>
<organism evidence="5 6">
    <name type="scientific">Pseudomonas frederiksbergensis</name>
    <dbReference type="NCBI Taxonomy" id="104087"/>
    <lineage>
        <taxon>Bacteria</taxon>
        <taxon>Pseudomonadati</taxon>
        <taxon>Pseudomonadota</taxon>
        <taxon>Gammaproteobacteria</taxon>
        <taxon>Pseudomonadales</taxon>
        <taxon>Pseudomonadaceae</taxon>
        <taxon>Pseudomonas</taxon>
    </lineage>
</organism>
<dbReference type="SUPFAM" id="SSF55073">
    <property type="entry name" value="Nucleotide cyclase"/>
    <property type="match status" value="1"/>
</dbReference>
<gene>
    <name evidence="5" type="ORF">JZ00_29055</name>
</gene>
<evidence type="ECO:0000259" key="4">
    <source>
        <dbReference type="PROSITE" id="PS51371"/>
    </source>
</evidence>
<dbReference type="SMART" id="SM00052">
    <property type="entry name" value="EAL"/>
    <property type="match status" value="1"/>
</dbReference>
<evidence type="ECO:0000259" key="2">
    <source>
        <dbReference type="PROSITE" id="PS50883"/>
    </source>
</evidence>
<dbReference type="InterPro" id="IPR001633">
    <property type="entry name" value="EAL_dom"/>
</dbReference>
<dbReference type="Pfam" id="PF00563">
    <property type="entry name" value="EAL"/>
    <property type="match status" value="1"/>
</dbReference>
<dbReference type="NCBIfam" id="TIGR00254">
    <property type="entry name" value="GGDEF"/>
    <property type="match status" value="1"/>
</dbReference>
<dbReference type="InterPro" id="IPR000644">
    <property type="entry name" value="CBS_dom"/>
</dbReference>
<dbReference type="OrthoDB" id="1673646at2"/>
<dbReference type="InterPro" id="IPR035919">
    <property type="entry name" value="EAL_sf"/>
</dbReference>
<dbReference type="SUPFAM" id="SSF54631">
    <property type="entry name" value="CBS-domain pair"/>
    <property type="match status" value="1"/>
</dbReference>
<comment type="caution">
    <text evidence="5">The sequence shown here is derived from an EMBL/GenBank/DDBJ whole genome shotgun (WGS) entry which is preliminary data.</text>
</comment>
<dbReference type="InterPro" id="IPR046342">
    <property type="entry name" value="CBS_dom_sf"/>
</dbReference>
<dbReference type="Gene3D" id="3.20.20.450">
    <property type="entry name" value="EAL domain"/>
    <property type="match status" value="1"/>
</dbReference>
<dbReference type="Gene3D" id="3.30.70.270">
    <property type="match status" value="1"/>
</dbReference>
<keyword evidence="1" id="KW-0129">CBS domain</keyword>
<accession>A0A0B1YWI5</accession>
<dbReference type="AlphaFoldDB" id="A0A0B1YWI5"/>
<dbReference type="CDD" id="cd01948">
    <property type="entry name" value="EAL"/>
    <property type="match status" value="1"/>
</dbReference>